<organism evidence="1 2">
    <name type="scientific">Camellia lanceoleosa</name>
    <dbReference type="NCBI Taxonomy" id="1840588"/>
    <lineage>
        <taxon>Eukaryota</taxon>
        <taxon>Viridiplantae</taxon>
        <taxon>Streptophyta</taxon>
        <taxon>Embryophyta</taxon>
        <taxon>Tracheophyta</taxon>
        <taxon>Spermatophyta</taxon>
        <taxon>Magnoliopsida</taxon>
        <taxon>eudicotyledons</taxon>
        <taxon>Gunneridae</taxon>
        <taxon>Pentapetalae</taxon>
        <taxon>asterids</taxon>
        <taxon>Ericales</taxon>
        <taxon>Theaceae</taxon>
        <taxon>Camellia</taxon>
    </lineage>
</organism>
<sequence>MADFESERQRKHSTKKKRKIRNAEEEREEQRPFKASLIDLSERKKEKQKKKQKEVASEQREPIEKLQDNPPWKNLQLILSLQNKDISLQKKVELAFDYVKLRVREGGDHSNEGLEAVSISRVMVFLSNWVQSLLISSEKKIRTQGYKPQSEIVGSCLDYRCWEIFKYCLEESFKLHVSLTCSRDFLRVIHCIARDALSRLNFVLPQSKETVFSGAEFDFYSLVLGCVSLVFSSHGGVLNENLDLWILTSDTVLELVQKIFDHNLDGGKVGVFLLQFSCAVLDPFAKFLRIHPTRKNGFHDFVDKLLEPLLHLLDVLHLHVHGSDPGWVQSLLKVIEEVFSYGLFHAAHMDGFLSLQSTGKYMAFEDGKPRDSKIIIKSYHRHLFDKLEKILAGKNILALGVGEMFHLFVNCVKNQKGASVREGLRHLENDFSSHMTKNSSENNSVVSEKSNCSSSLNAETRKSLFDFFVQIMEPSLQEFNIYLQAELEVGDVLLDVHSKLSYTNKILASFMHEKLYIRTEDISGGAFFNFLKVFYDMVLSFSSKIMQLWPSTLDIGKTTKIGVFCSIAKELVLAFSYLVEIEYEVVGDDLESLWRMMFSFAVLGLSLPDAPDQHSLTSKILHFGCQLVNLYSELRQVNNVISALCKVVRHLVLLDNYGEVIGSKLMLHAPSFCWEAYAKSMSMVLCSQEFRLAIYNAIVSIPEGQVSGCIQQLKADISESLEWIKVSCSLASQNESGKLDPSSSQLYFDLKAELLGRGLSDIYILVLDSLTVTAGNSNLIRVSVKDLMTVLRLSMSSLVAIQPDSVNEFLSTVTGRTLSDSGTGCKNDFLSTHWVLLFFFRLYVSCQSLYRQALSLVPPDTSRKMSEVMGDSVTAYSGKDWVERTDWTCGGYFSWILQPSASLFTIVQSVSDIYLKDTAADCAPLIYVLNTMAIQRLVDLNRMIKSFEYLLQRNEYLVQTLMDDAGSSPSKKNSKKLKKCISCLRQEAADLTDFMMGHLPLLAKDQTSFSSSNDATYKNIDAQALLEYDTWDFGVGALNEKSLPSALWWIICRSIDVWCTHAAKKKLKMFLSVLIRNTLVCGGNSLDDFTMQKTNEPGHLKNVTTRQISLELLRDTVLYEQRFVCRHMASRFCQILEKSVLAIFSNVGEVDLKTSPNWPDILSVLDNSSILVSGDKKVMNDCTSVAEPVSCSSKRLPKKRSKEQKSFLSHSMEFTDCQTLLHYLCWMPKGYANSKSLSLYATCILNIERLVVGSLLDCHGVLYSQNLYELFRLFLSCRRALKNLIMVACEEKMGASQSRLTLILDQSSFPVLWLLKSLSAVIVPQCAVSEDSATQVKDIIFSLMDHTSYAFLTLSKYQFIRSLHSLINAEKPCEERNNCFVVQEGNNLVDSDPYLCSSKDIDAWKTVVLIAETLKERTKYLLVSQKGEGLCSAKVQVGLSVLEFIKLSSIISCSQGFLWGLASALDYIDSKSFDVKTKLSRGTHGSMDKLICCIDVFAEFVDYFVCVLLIEDDQLPGSFPGGRTLSMSDGIDDLMGVEFSCQGSGDVLDEKEQLTMRKCSSSSEKDHSDKRVWKKRFNSENADCTDSILAKCDSFELCFLKKSLLQGFLRGENPEAAFFLRQLFIASAALLRLNLQINCTSLSLSSVPIFIGISQVLLVELANNVEVPSPFSFVWLDGVIKFFEELGSHFPLTNPVLSRNVYVKLVDLHLMAIGKCIALQGKRASLASHDTESSTKTLNGQMGLSESSLYCEPCCLDEFKARLRMSFKVFVNKPSELHLLAVIQALERALVGVRVGCTTNYEICTGSSDGGKVSSIVAAGIDCMDLVLEFVTGRKRLSVVKRHIQSLVACLFNIILHLQGPLIFYTNIISNKGYADPDPGSVILMCVEVLTRVLGKHAMYQLDSCQVAQSLRIPAALFQNFFQLRISEAPAVPNSLRLLDNQDTDIVEGMNSCVVDRQFSIDLFAACCRLLSTVLKHHKNETEQCVALLEDSVSVLLHCLEMVDTSAVVGENYFAWKVQEAVKCASFLRRIYEEMRQQKDVFGRHCSLFLSSYIWTYSGYGPLNTGIRREIDTALRPGIYALIDACSADDLQRLHTVFEEGPCRSTLATLQHDYKLNFQYEGKV</sequence>
<dbReference type="EMBL" id="CM045760">
    <property type="protein sequence ID" value="KAI8026819.1"/>
    <property type="molecule type" value="Genomic_DNA"/>
</dbReference>
<evidence type="ECO:0000313" key="2">
    <source>
        <dbReference type="Proteomes" id="UP001060215"/>
    </source>
</evidence>
<comment type="caution">
    <text evidence="1">The sequence shown here is derived from an EMBL/GenBank/DDBJ whole genome shotgun (WGS) entry which is preliminary data.</text>
</comment>
<name>A0ACC0ILY1_9ERIC</name>
<reference evidence="1 2" key="1">
    <citation type="journal article" date="2022" name="Plant J.">
        <title>Chromosome-level genome of Camellia lanceoleosa provides a valuable resource for understanding genome evolution and self-incompatibility.</title>
        <authorList>
            <person name="Gong W."/>
            <person name="Xiao S."/>
            <person name="Wang L."/>
            <person name="Liao Z."/>
            <person name="Chang Y."/>
            <person name="Mo W."/>
            <person name="Hu G."/>
            <person name="Li W."/>
            <person name="Zhao G."/>
            <person name="Zhu H."/>
            <person name="Hu X."/>
            <person name="Ji K."/>
            <person name="Xiang X."/>
            <person name="Song Q."/>
            <person name="Yuan D."/>
            <person name="Jin S."/>
            <person name="Zhang L."/>
        </authorList>
    </citation>
    <scope>NUCLEOTIDE SEQUENCE [LARGE SCALE GENOMIC DNA]</scope>
    <source>
        <strain evidence="1">SQ_2022a</strain>
    </source>
</reference>
<protein>
    <submittedName>
        <fullName evidence="1">Uncharacterized protein</fullName>
    </submittedName>
</protein>
<dbReference type="Proteomes" id="UP001060215">
    <property type="component" value="Chromosome 3"/>
</dbReference>
<accession>A0ACC0ILY1</accession>
<evidence type="ECO:0000313" key="1">
    <source>
        <dbReference type="EMBL" id="KAI8026819.1"/>
    </source>
</evidence>
<proteinExistence type="predicted"/>
<keyword evidence="2" id="KW-1185">Reference proteome</keyword>
<gene>
    <name evidence="1" type="ORF">LOK49_LG02G03837</name>
</gene>